<accession>A0A0C3HUT8</accession>
<dbReference type="OrthoDB" id="5442761at2"/>
<keyword evidence="1" id="KW-0812">Transmembrane</keyword>
<evidence type="ECO:0000313" key="3">
    <source>
        <dbReference type="Proteomes" id="UP000031977"/>
    </source>
</evidence>
<gene>
    <name evidence="2" type="ORF">SU60_04215</name>
</gene>
<dbReference type="AlphaFoldDB" id="A0A0C3HUT8"/>
<evidence type="ECO:0000256" key="1">
    <source>
        <dbReference type="SAM" id="Phobius"/>
    </source>
</evidence>
<feature type="transmembrane region" description="Helical" evidence="1">
    <location>
        <begin position="54"/>
        <end position="82"/>
    </location>
</feature>
<sequence>MSKRNFRQIVKGNQSNGIAWLETSVVTLIVIYIWTKSELLTPPFVEQSFFWPLIGPILIALRYGLAKGLTCAVVTNIVIAYIMQIDGHLQQFPLSHGIGIVFTTLLAGEFQNHWNSTSRRLSMEHQYMRDKLALFSKNYHLLKVSHDQLEQRTASQSSSLRSSVKALSNIAYQHIEQRQENLAEPILNLMAEIAGIEVAGFYQVNGKNITPNALSVRGEQHLLDLTDPMLQEMLKEQQLLSAAKLSEQQEHKSRYQLCIPLVNTHGDIQAAVLAESTKFFMLNPTNIALLSVVANYSADLLTDEFMTPTLQQNQKSLFIDYLDRAKNNNKHYGTDSCVIVFIDIKNKYQRALNSAIEHHRGADIYWCCQTVNGQQALTVLLPMTTLYGAQQFANRLNAMIPVEIPSLNADFKIIGPLSVEKDWDKIQQVIVQLGDFYENMAAS</sequence>
<proteinExistence type="predicted"/>
<feature type="transmembrane region" description="Helical" evidence="1">
    <location>
        <begin position="16"/>
        <end position="34"/>
    </location>
</feature>
<dbReference type="Proteomes" id="UP000031977">
    <property type="component" value="Unassembled WGS sequence"/>
</dbReference>
<evidence type="ECO:0000313" key="2">
    <source>
        <dbReference type="EMBL" id="KIN11976.1"/>
    </source>
</evidence>
<dbReference type="RefSeq" id="WP_041154467.1">
    <property type="nucleotide sequence ID" value="NZ_CBCRVP010000021.1"/>
</dbReference>
<dbReference type="InterPro" id="IPR029016">
    <property type="entry name" value="GAF-like_dom_sf"/>
</dbReference>
<dbReference type="Gene3D" id="3.30.450.40">
    <property type="match status" value="1"/>
</dbReference>
<protein>
    <recommendedName>
        <fullName evidence="4">PelD GGDEF domain-containing protein</fullName>
    </recommendedName>
</protein>
<dbReference type="STRING" id="50718.SU60_04215"/>
<reference evidence="2 3" key="1">
    <citation type="submission" date="2015-01" db="EMBL/GenBank/DDBJ databases">
        <title>Draft genome of Vibrio mytili type strain CAIM 528.</title>
        <authorList>
            <person name="Gonzalez-Castillo A."/>
            <person name="Gomez-Gil B."/>
            <person name="Enciso-Ibarra J."/>
        </authorList>
    </citation>
    <scope>NUCLEOTIDE SEQUENCE [LARGE SCALE GENOMIC DNA]</scope>
    <source>
        <strain evidence="2 3">CAIM 528</strain>
    </source>
</reference>
<dbReference type="EMBL" id="JXOK01000009">
    <property type="protein sequence ID" value="KIN11976.1"/>
    <property type="molecule type" value="Genomic_DNA"/>
</dbReference>
<dbReference type="Gene3D" id="3.30.70.2880">
    <property type="match status" value="1"/>
</dbReference>
<organism evidence="2 3">
    <name type="scientific">Vibrio mytili</name>
    <dbReference type="NCBI Taxonomy" id="50718"/>
    <lineage>
        <taxon>Bacteria</taxon>
        <taxon>Pseudomonadati</taxon>
        <taxon>Pseudomonadota</taxon>
        <taxon>Gammaproteobacteria</taxon>
        <taxon>Vibrionales</taxon>
        <taxon>Vibrionaceae</taxon>
        <taxon>Vibrio</taxon>
    </lineage>
</organism>
<keyword evidence="3" id="KW-1185">Reference proteome</keyword>
<name>A0A0C3HUT8_9VIBR</name>
<evidence type="ECO:0008006" key="4">
    <source>
        <dbReference type="Google" id="ProtNLM"/>
    </source>
</evidence>
<dbReference type="InterPro" id="IPR038367">
    <property type="entry name" value="PelD_GGDEF_sf"/>
</dbReference>
<keyword evidence="1" id="KW-1133">Transmembrane helix</keyword>
<dbReference type="SUPFAM" id="SSF55781">
    <property type="entry name" value="GAF domain-like"/>
    <property type="match status" value="1"/>
</dbReference>
<keyword evidence="1" id="KW-0472">Membrane</keyword>
<comment type="caution">
    <text evidence="2">The sequence shown here is derived from an EMBL/GenBank/DDBJ whole genome shotgun (WGS) entry which is preliminary data.</text>
</comment>